<evidence type="ECO:0000313" key="2">
    <source>
        <dbReference type="Proteomes" id="UP001519309"/>
    </source>
</evidence>
<keyword evidence="2" id="KW-1185">Reference proteome</keyword>
<dbReference type="EMBL" id="JAGGLP010000040">
    <property type="protein sequence ID" value="MBP2056093.1"/>
    <property type="molecule type" value="Genomic_DNA"/>
</dbReference>
<proteinExistence type="predicted"/>
<dbReference type="RefSeq" id="WP_159399988.1">
    <property type="nucleotide sequence ID" value="NZ_CP016279.1"/>
</dbReference>
<accession>A0ABS4M8U1</accession>
<organism evidence="1 2">
    <name type="scientific">Streptomyces griseochromogenes</name>
    <dbReference type="NCBI Taxonomy" id="68214"/>
    <lineage>
        <taxon>Bacteria</taxon>
        <taxon>Bacillati</taxon>
        <taxon>Actinomycetota</taxon>
        <taxon>Actinomycetes</taxon>
        <taxon>Kitasatosporales</taxon>
        <taxon>Streptomycetaceae</taxon>
        <taxon>Streptomyces</taxon>
    </lineage>
</organism>
<sequence length="100" mass="11035">MGQPYENVNYDWAAADNLVGVLTALHAKIGAVIELRTNKRRELLGANPCDVWQGARRSDFEGAFRSEQRDLTKLKEEISAIKGAVLDLTAEARSVNRGAH</sequence>
<name>A0ABS4M8U1_9ACTN</name>
<comment type="caution">
    <text evidence="1">The sequence shown here is derived from an EMBL/GenBank/DDBJ whole genome shotgun (WGS) entry which is preliminary data.</text>
</comment>
<protein>
    <submittedName>
        <fullName evidence="1">Uncharacterized protein Veg</fullName>
    </submittedName>
</protein>
<dbReference type="Proteomes" id="UP001519309">
    <property type="component" value="Unassembled WGS sequence"/>
</dbReference>
<reference evidence="1 2" key="1">
    <citation type="submission" date="2021-03" db="EMBL/GenBank/DDBJ databases">
        <title>Genomic Encyclopedia of Type Strains, Phase IV (KMG-IV): sequencing the most valuable type-strain genomes for metagenomic binning, comparative biology and taxonomic classification.</title>
        <authorList>
            <person name="Goeker M."/>
        </authorList>
    </citation>
    <scope>NUCLEOTIDE SEQUENCE [LARGE SCALE GENOMIC DNA]</scope>
    <source>
        <strain evidence="1 2">DSM 40499</strain>
    </source>
</reference>
<gene>
    <name evidence="1" type="ORF">J2Z21_009110</name>
</gene>
<evidence type="ECO:0000313" key="1">
    <source>
        <dbReference type="EMBL" id="MBP2056093.1"/>
    </source>
</evidence>